<evidence type="ECO:0000256" key="5">
    <source>
        <dbReference type="ARBA" id="ARBA00023163"/>
    </source>
</evidence>
<dbReference type="PROSITE" id="PS50048">
    <property type="entry name" value="ZN2_CY6_FUNGAL_2"/>
    <property type="match status" value="1"/>
</dbReference>
<evidence type="ECO:0000256" key="7">
    <source>
        <dbReference type="SAM" id="MobiDB-lite"/>
    </source>
</evidence>
<comment type="caution">
    <text evidence="9">The sequence shown here is derived from an EMBL/GenBank/DDBJ whole genome shotgun (WGS) entry which is preliminary data.</text>
</comment>
<dbReference type="PROSITE" id="PS00463">
    <property type="entry name" value="ZN2_CY6_FUNGAL_1"/>
    <property type="match status" value="1"/>
</dbReference>
<keyword evidence="6" id="KW-0539">Nucleus</keyword>
<dbReference type="InterPro" id="IPR001138">
    <property type="entry name" value="Zn2Cys6_DnaBD"/>
</dbReference>
<dbReference type="AlphaFoldDB" id="A0A9P7AV32"/>
<dbReference type="EMBL" id="VNKQ01000013">
    <property type="protein sequence ID" value="KAG0647247.1"/>
    <property type="molecule type" value="Genomic_DNA"/>
</dbReference>
<evidence type="ECO:0000256" key="6">
    <source>
        <dbReference type="ARBA" id="ARBA00023242"/>
    </source>
</evidence>
<dbReference type="SUPFAM" id="SSF57701">
    <property type="entry name" value="Zn2/Cys6 DNA-binding domain"/>
    <property type="match status" value="1"/>
</dbReference>
<dbReference type="GO" id="GO:0000981">
    <property type="term" value="F:DNA-binding transcription factor activity, RNA polymerase II-specific"/>
    <property type="evidence" value="ECO:0007669"/>
    <property type="project" value="InterPro"/>
</dbReference>
<dbReference type="Proteomes" id="UP000785200">
    <property type="component" value="Unassembled WGS sequence"/>
</dbReference>
<keyword evidence="4" id="KW-0238">DNA-binding</keyword>
<accession>A0A9P7AV32</accession>
<feature type="region of interest" description="Disordered" evidence="7">
    <location>
        <begin position="1"/>
        <end position="20"/>
    </location>
</feature>
<gene>
    <name evidence="9" type="ORF">D0Z07_7223</name>
</gene>
<dbReference type="Gene3D" id="4.10.240.10">
    <property type="entry name" value="Zn(2)-C6 fungal-type DNA-binding domain"/>
    <property type="match status" value="1"/>
</dbReference>
<evidence type="ECO:0000256" key="2">
    <source>
        <dbReference type="ARBA" id="ARBA00022833"/>
    </source>
</evidence>
<name>A0A9P7AV32_9HELO</name>
<evidence type="ECO:0000256" key="3">
    <source>
        <dbReference type="ARBA" id="ARBA00023015"/>
    </source>
</evidence>
<keyword evidence="1" id="KW-0479">Metal-binding</keyword>
<protein>
    <submittedName>
        <fullName evidence="9">Aspercryptin biosynthesis cluster-specific transcription regulator atnN</fullName>
    </submittedName>
</protein>
<dbReference type="Pfam" id="PF00172">
    <property type="entry name" value="Zn_clus"/>
    <property type="match status" value="1"/>
</dbReference>
<keyword evidence="3" id="KW-0805">Transcription regulation</keyword>
<dbReference type="SMART" id="SM00066">
    <property type="entry name" value="GAL4"/>
    <property type="match status" value="1"/>
</dbReference>
<dbReference type="GO" id="GO:0008270">
    <property type="term" value="F:zinc ion binding"/>
    <property type="evidence" value="ECO:0007669"/>
    <property type="project" value="InterPro"/>
</dbReference>
<keyword evidence="2" id="KW-0862">Zinc</keyword>
<evidence type="ECO:0000313" key="9">
    <source>
        <dbReference type="EMBL" id="KAG0647247.1"/>
    </source>
</evidence>
<dbReference type="PANTHER" id="PTHR36206:SF4">
    <property type="entry name" value="HYPOTHETICAL CONSERVED PROTEIN (EUROFUNG)-RELATED"/>
    <property type="match status" value="1"/>
</dbReference>
<dbReference type="GO" id="GO:0003677">
    <property type="term" value="F:DNA binding"/>
    <property type="evidence" value="ECO:0007669"/>
    <property type="project" value="UniProtKB-KW"/>
</dbReference>
<dbReference type="InterPro" id="IPR052360">
    <property type="entry name" value="Transcr_Regulatory_Proteins"/>
</dbReference>
<organism evidence="9 10">
    <name type="scientific">Hyphodiscus hymeniophilus</name>
    <dbReference type="NCBI Taxonomy" id="353542"/>
    <lineage>
        <taxon>Eukaryota</taxon>
        <taxon>Fungi</taxon>
        <taxon>Dikarya</taxon>
        <taxon>Ascomycota</taxon>
        <taxon>Pezizomycotina</taxon>
        <taxon>Leotiomycetes</taxon>
        <taxon>Helotiales</taxon>
        <taxon>Hyphodiscaceae</taxon>
        <taxon>Hyphodiscus</taxon>
    </lineage>
</organism>
<evidence type="ECO:0000256" key="1">
    <source>
        <dbReference type="ARBA" id="ARBA00022723"/>
    </source>
</evidence>
<evidence type="ECO:0000256" key="4">
    <source>
        <dbReference type="ARBA" id="ARBA00023125"/>
    </source>
</evidence>
<evidence type="ECO:0000313" key="10">
    <source>
        <dbReference type="Proteomes" id="UP000785200"/>
    </source>
</evidence>
<keyword evidence="10" id="KW-1185">Reference proteome</keyword>
<reference evidence="9" key="1">
    <citation type="submission" date="2019-07" db="EMBL/GenBank/DDBJ databases">
        <title>Hyphodiscus hymeniophilus genome sequencing and assembly.</title>
        <authorList>
            <person name="Kramer G."/>
            <person name="Nodwell J."/>
        </authorList>
    </citation>
    <scope>NUCLEOTIDE SEQUENCE</scope>
    <source>
        <strain evidence="9">ATCC 34498</strain>
    </source>
</reference>
<evidence type="ECO:0000259" key="8">
    <source>
        <dbReference type="PROSITE" id="PS50048"/>
    </source>
</evidence>
<dbReference type="InterPro" id="IPR036864">
    <property type="entry name" value="Zn2-C6_fun-type_DNA-bd_sf"/>
</dbReference>
<dbReference type="CDD" id="cd00067">
    <property type="entry name" value="GAL4"/>
    <property type="match status" value="1"/>
</dbReference>
<feature type="domain" description="Zn(2)-C6 fungal-type" evidence="8">
    <location>
        <begin position="22"/>
        <end position="50"/>
    </location>
</feature>
<proteinExistence type="predicted"/>
<dbReference type="PANTHER" id="PTHR36206">
    <property type="entry name" value="ASPERCRYPTIN BIOSYNTHESIS CLUSTER-SPECIFIC TRANSCRIPTION REGULATOR ATNN-RELATED"/>
    <property type="match status" value="1"/>
</dbReference>
<keyword evidence="5" id="KW-0804">Transcription</keyword>
<sequence length="556" mass="63123">MPVKQTSRSKGFRKSTPKVKTGCSTCKARRIKCDETRPNCLRCARFGRQCAGYESDKPAGEPKPLPEPESTETALVPIFIAAYPSKQLFENEQEASYFRYYCDEAVSNLAGVFELPCWGRVILQASHDQDFIRHAVIAIGSFTKSLSTERTAVSQCSSPAELMFPEGPRMDEDFALRHYSQFLNGSRKALAKPSQGRRMALIVCLLIICVEGLQWHHRSVVKHLISGINLLDEWTQQNKRPLLPDINPSEPDVMEDEIVQQLRMLELEASVLYNPKPREYHERLRKEGSESVNNMPDTFSNTHEARTYLELIMRRSHHFLGTVVPQKPSPSTEAADPDTQSLVADFNTFLTFGGAVQPLQFEQERYAAELRRWTLAFQSLFESGTPEQNDFLSTQLLKIRSRVLGILLAGELSTSEMIYDNHLSEFEEILRLAKIFFAHPCADKVIPEGSYSSNAGLIFPLRLVADRSRSRSMRREAIGLLRSKTWREASFWSTSTAQTSEWLMELEEEGVEGEHIPEWARARLVKVEFDEGKELRRGCWDGTGDQGRQLGVGHRG</sequence>
<dbReference type="OrthoDB" id="3172332at2759"/>